<dbReference type="SMART" id="SM00852">
    <property type="entry name" value="MoCF_biosynth"/>
    <property type="match status" value="1"/>
</dbReference>
<dbReference type="Gene3D" id="3.40.980.10">
    <property type="entry name" value="MoaB/Mog-like domain"/>
    <property type="match status" value="1"/>
</dbReference>
<dbReference type="SUPFAM" id="SSF63867">
    <property type="entry name" value="MoeA C-terminal domain-like"/>
    <property type="match status" value="1"/>
</dbReference>
<reference evidence="10 11" key="1">
    <citation type="journal article" date="2014" name="Genome Announc.">
        <title>Complete Genome Sequence of Polychlorinated Biphenyl Degrader Comamonas testosteroni TK102 (NBRC 109938).</title>
        <authorList>
            <person name="Fukuda K."/>
            <person name="Hosoyama A."/>
            <person name="Tsuchikane K."/>
            <person name="Ohji S."/>
            <person name="Yamazoe A."/>
            <person name="Fujita N."/>
            <person name="Shintani M."/>
            <person name="Kimbara K."/>
        </authorList>
    </citation>
    <scope>NUCLEOTIDE SEQUENCE [LARGE SCALE GENOMIC DNA]</scope>
    <source>
        <strain evidence="10">TK102</strain>
    </source>
</reference>
<dbReference type="InterPro" id="IPR036135">
    <property type="entry name" value="MoeA_linker/N_sf"/>
</dbReference>
<dbReference type="Pfam" id="PF03454">
    <property type="entry name" value="MoeA_C"/>
    <property type="match status" value="1"/>
</dbReference>
<evidence type="ECO:0000256" key="6">
    <source>
        <dbReference type="ARBA" id="ARBA00023150"/>
    </source>
</evidence>
<proteinExistence type="inferred from homology"/>
<evidence type="ECO:0000313" key="11">
    <source>
        <dbReference type="Proteomes" id="UP000028782"/>
    </source>
</evidence>
<dbReference type="PROSITE" id="PS01079">
    <property type="entry name" value="MOCF_BIOSYNTHESIS_2"/>
    <property type="match status" value="1"/>
</dbReference>
<dbReference type="PANTHER" id="PTHR10192:SF31">
    <property type="entry name" value="MOLYBDOPTERIN MOLYBDENUMTRANSFERASE"/>
    <property type="match status" value="1"/>
</dbReference>
<dbReference type="InterPro" id="IPR005110">
    <property type="entry name" value="MoeA_linker/N"/>
</dbReference>
<dbReference type="CDD" id="cd00887">
    <property type="entry name" value="MoeA"/>
    <property type="match status" value="1"/>
</dbReference>
<organism evidence="10 11">
    <name type="scientific">Comamonas testosteroni TK102</name>
    <dbReference type="NCBI Taxonomy" id="1392005"/>
    <lineage>
        <taxon>Bacteria</taxon>
        <taxon>Pseudomonadati</taxon>
        <taxon>Pseudomonadota</taxon>
        <taxon>Betaproteobacteria</taxon>
        <taxon>Burkholderiales</taxon>
        <taxon>Comamonadaceae</taxon>
        <taxon>Comamonas</taxon>
    </lineage>
</organism>
<accession>A0A076PKC7</accession>
<evidence type="ECO:0000256" key="1">
    <source>
        <dbReference type="ARBA" id="ARBA00002901"/>
    </source>
</evidence>
<evidence type="ECO:0000259" key="9">
    <source>
        <dbReference type="SMART" id="SM00852"/>
    </source>
</evidence>
<evidence type="ECO:0000256" key="4">
    <source>
        <dbReference type="ARBA" id="ARBA00013269"/>
    </source>
</evidence>
<dbReference type="Gene3D" id="2.40.340.10">
    <property type="entry name" value="MoeA, C-terminal, domain IV"/>
    <property type="match status" value="1"/>
</dbReference>
<dbReference type="HOGENOM" id="CLU_010186_7_0_4"/>
<comment type="pathway">
    <text evidence="2 8">Cofactor biosynthesis; molybdopterin biosynthesis.</text>
</comment>
<protein>
    <recommendedName>
        <fullName evidence="5 8">Molybdopterin molybdenumtransferase</fullName>
        <ecNumber evidence="4 8">2.10.1.1</ecNumber>
    </recommendedName>
</protein>
<dbReference type="InterPro" id="IPR036425">
    <property type="entry name" value="MoaB/Mog-like_dom_sf"/>
</dbReference>
<dbReference type="Pfam" id="PF00994">
    <property type="entry name" value="MoCF_biosynth"/>
    <property type="match status" value="1"/>
</dbReference>
<dbReference type="InterPro" id="IPR036688">
    <property type="entry name" value="MoeA_C_domain_IV_sf"/>
</dbReference>
<dbReference type="PANTHER" id="PTHR10192">
    <property type="entry name" value="MOLYBDOPTERIN BIOSYNTHESIS PROTEIN"/>
    <property type="match status" value="1"/>
</dbReference>
<name>A0A076PKC7_COMTE</name>
<dbReference type="FunFam" id="2.40.340.10:FF:000003">
    <property type="entry name" value="Molybdopterin molybdenumtransferase"/>
    <property type="match status" value="1"/>
</dbReference>
<dbReference type="EC" id="2.10.1.1" evidence="4 8"/>
<dbReference type="Proteomes" id="UP000028782">
    <property type="component" value="Chromosome"/>
</dbReference>
<dbReference type="InterPro" id="IPR038987">
    <property type="entry name" value="MoeA-like"/>
</dbReference>
<dbReference type="Gene3D" id="3.90.105.10">
    <property type="entry name" value="Molybdopterin biosynthesis moea protein, domain 2"/>
    <property type="match status" value="1"/>
</dbReference>
<sequence length="471" mass="49275">MAASRHEVFYFFAVMTATFQPAASTSAQTLTTDQVLQQLQALLQPLGAVAEVETVALPDALDRVLAADVICPVNVPPHDNSAMDGYAFASSELEHAQPGQPLMLRVVGTALAGGPWQGQLGAGQCVKIMTGAVMPVGADTVVAHEQASADQECIRFDGCTLQAGTNRRLRGEDLEQGSVALQAGQRLTPAALGLLASLGLGQVSVRRRLSVAYFSTGDELLSPGAEPREGAIYDSNRFSLQALLHRLGAHVLDLGAVPDEPTALEDRLREAATLADVVLTSGGISTGEADHTRAMLQRLGTVQFWRVAMRPGRPLAVGLLAPAGGISLTRSAGIPIKTSAGVSHSQSNTPPTQRPAVLLGLPGNPVAAMVSFLMFVRPALAMLAGERVAPVPLLQAISGERLRKRPGRTEYLRGVLELDKKGQAAVRTTGPQGSGVLSSMVAADCIIVLDDARGDVQPGESVNILLLQGLI</sequence>
<evidence type="ECO:0000256" key="7">
    <source>
        <dbReference type="ARBA" id="ARBA00047317"/>
    </source>
</evidence>
<keyword evidence="8" id="KW-0479">Metal-binding</keyword>
<dbReference type="Gene3D" id="2.170.190.11">
    <property type="entry name" value="Molybdopterin biosynthesis moea protein, domain 3"/>
    <property type="match status" value="1"/>
</dbReference>
<dbReference type="GO" id="GO:0061599">
    <property type="term" value="F:molybdopterin molybdotransferase activity"/>
    <property type="evidence" value="ECO:0007669"/>
    <property type="project" value="UniProtKB-UniRule"/>
</dbReference>
<feature type="domain" description="MoaB/Mog" evidence="9">
    <location>
        <begin position="212"/>
        <end position="382"/>
    </location>
</feature>
<dbReference type="GO" id="GO:0046872">
    <property type="term" value="F:metal ion binding"/>
    <property type="evidence" value="ECO:0007669"/>
    <property type="project" value="UniProtKB-UniRule"/>
</dbReference>
<dbReference type="InterPro" id="IPR001453">
    <property type="entry name" value="MoaB/Mog_dom"/>
</dbReference>
<comment type="similarity">
    <text evidence="3 8">Belongs to the MoeA family.</text>
</comment>
<keyword evidence="8" id="KW-0460">Magnesium</keyword>
<dbReference type="AlphaFoldDB" id="A0A076PKC7"/>
<dbReference type="InterPro" id="IPR008284">
    <property type="entry name" value="MoCF_biosynth_CS"/>
</dbReference>
<dbReference type="SUPFAM" id="SSF63882">
    <property type="entry name" value="MoeA N-terminal region -like"/>
    <property type="match status" value="1"/>
</dbReference>
<evidence type="ECO:0000256" key="2">
    <source>
        <dbReference type="ARBA" id="ARBA00005046"/>
    </source>
</evidence>
<keyword evidence="6 8" id="KW-0501">Molybdenum cofactor biosynthesis</keyword>
<dbReference type="GO" id="GO:0005829">
    <property type="term" value="C:cytosol"/>
    <property type="evidence" value="ECO:0007669"/>
    <property type="project" value="TreeGrafter"/>
</dbReference>
<dbReference type="Pfam" id="PF03453">
    <property type="entry name" value="MoeA_N"/>
    <property type="match status" value="1"/>
</dbReference>
<evidence type="ECO:0000313" key="10">
    <source>
        <dbReference type="EMBL" id="AIJ46118.1"/>
    </source>
</evidence>
<evidence type="ECO:0000256" key="8">
    <source>
        <dbReference type="RuleBase" id="RU365090"/>
    </source>
</evidence>
<gene>
    <name evidence="10" type="ORF">O987_09965</name>
</gene>
<comment type="function">
    <text evidence="1 8">Catalyzes the insertion of molybdate into adenylated molybdopterin with the concomitant release of AMP.</text>
</comment>
<dbReference type="EMBL" id="CP006704">
    <property type="protein sequence ID" value="AIJ46118.1"/>
    <property type="molecule type" value="Genomic_DNA"/>
</dbReference>
<dbReference type="NCBIfam" id="NF045515">
    <property type="entry name" value="Glp_gephyrin"/>
    <property type="match status" value="1"/>
</dbReference>
<evidence type="ECO:0000256" key="3">
    <source>
        <dbReference type="ARBA" id="ARBA00010763"/>
    </source>
</evidence>
<comment type="catalytic activity">
    <reaction evidence="7">
        <text>adenylyl-molybdopterin + molybdate = Mo-molybdopterin + AMP + H(+)</text>
        <dbReference type="Rhea" id="RHEA:35047"/>
        <dbReference type="ChEBI" id="CHEBI:15378"/>
        <dbReference type="ChEBI" id="CHEBI:36264"/>
        <dbReference type="ChEBI" id="CHEBI:62727"/>
        <dbReference type="ChEBI" id="CHEBI:71302"/>
        <dbReference type="ChEBI" id="CHEBI:456215"/>
        <dbReference type="EC" id="2.10.1.1"/>
    </reaction>
</comment>
<dbReference type="InterPro" id="IPR005111">
    <property type="entry name" value="MoeA_C_domain_IV"/>
</dbReference>
<dbReference type="UniPathway" id="UPA00344"/>
<dbReference type="GO" id="GO:0006777">
    <property type="term" value="P:Mo-molybdopterin cofactor biosynthetic process"/>
    <property type="evidence" value="ECO:0007669"/>
    <property type="project" value="UniProtKB-UniRule"/>
</dbReference>
<dbReference type="KEGG" id="ctes:O987_09965"/>
<keyword evidence="8" id="KW-0500">Molybdenum</keyword>
<evidence type="ECO:0000256" key="5">
    <source>
        <dbReference type="ARBA" id="ARBA00021108"/>
    </source>
</evidence>
<dbReference type="SUPFAM" id="SSF53218">
    <property type="entry name" value="Molybdenum cofactor biosynthesis proteins"/>
    <property type="match status" value="1"/>
</dbReference>
<keyword evidence="8" id="KW-0808">Transferase</keyword>
<comment type="cofactor">
    <cofactor evidence="8">
        <name>Mg(2+)</name>
        <dbReference type="ChEBI" id="CHEBI:18420"/>
    </cofactor>
</comment>